<sequence length="207" mass="23236">MARKTAQEAAKTRQKIISASLSAFSRDGVANVTLEQIAGLAGVTRGAIYWHFKNKQDLLKTILDEQQHPLEQPIPTCLRFSARWLRLRQALIETASRKDSGMLCESMLHKRELNGNCEPVPMRLHRFRSNLATLLQDLLNRAVARGELGAQINIPVFCELIQHCITGALIECLQSTEDCQRKLSTVLDTLLHLLTNPPAHLCHQSKP</sequence>
<organism evidence="6 7">
    <name type="scientific">Pseudomonas fluorescens</name>
    <dbReference type="NCBI Taxonomy" id="294"/>
    <lineage>
        <taxon>Bacteria</taxon>
        <taxon>Pseudomonadati</taxon>
        <taxon>Pseudomonadota</taxon>
        <taxon>Gammaproteobacteria</taxon>
        <taxon>Pseudomonadales</taxon>
        <taxon>Pseudomonadaceae</taxon>
        <taxon>Pseudomonas</taxon>
    </lineage>
</organism>
<dbReference type="PANTHER" id="PTHR30055">
    <property type="entry name" value="HTH-TYPE TRANSCRIPTIONAL REGULATOR RUTR"/>
    <property type="match status" value="1"/>
</dbReference>
<dbReference type="InterPro" id="IPR050109">
    <property type="entry name" value="HTH-type_TetR-like_transc_reg"/>
</dbReference>
<dbReference type="InterPro" id="IPR001647">
    <property type="entry name" value="HTH_TetR"/>
</dbReference>
<dbReference type="GO" id="GO:0000976">
    <property type="term" value="F:transcription cis-regulatory region binding"/>
    <property type="evidence" value="ECO:0007669"/>
    <property type="project" value="TreeGrafter"/>
</dbReference>
<keyword evidence="2 4" id="KW-0238">DNA-binding</keyword>
<evidence type="ECO:0000259" key="5">
    <source>
        <dbReference type="PROSITE" id="PS50977"/>
    </source>
</evidence>
<dbReference type="PROSITE" id="PS50977">
    <property type="entry name" value="HTH_TETR_2"/>
    <property type="match status" value="1"/>
</dbReference>
<dbReference type="PRINTS" id="PR00455">
    <property type="entry name" value="HTHTETR"/>
</dbReference>
<dbReference type="EMBL" id="CABVHQ010000063">
    <property type="protein sequence ID" value="VVO27927.1"/>
    <property type="molecule type" value="Genomic_DNA"/>
</dbReference>
<dbReference type="Pfam" id="PF00440">
    <property type="entry name" value="TetR_N"/>
    <property type="match status" value="1"/>
</dbReference>
<keyword evidence="1" id="KW-0805">Transcription regulation</keyword>
<accession>A0A5E7ENM3</accession>
<dbReference type="GO" id="GO:0003700">
    <property type="term" value="F:DNA-binding transcription factor activity"/>
    <property type="evidence" value="ECO:0007669"/>
    <property type="project" value="TreeGrafter"/>
</dbReference>
<dbReference type="Gene3D" id="1.10.357.10">
    <property type="entry name" value="Tetracycline Repressor, domain 2"/>
    <property type="match status" value="1"/>
</dbReference>
<feature type="DNA-binding region" description="H-T-H motif" evidence="4">
    <location>
        <begin position="33"/>
        <end position="52"/>
    </location>
</feature>
<protein>
    <submittedName>
        <fullName evidence="6">HTH-type transcriptional regulator SrpR</fullName>
    </submittedName>
</protein>
<dbReference type="RefSeq" id="WP_150644539.1">
    <property type="nucleotide sequence ID" value="NZ_CABVHQ010000063.1"/>
</dbReference>
<dbReference type="OrthoDB" id="5816932at2"/>
<dbReference type="Proteomes" id="UP000337909">
    <property type="component" value="Unassembled WGS sequence"/>
</dbReference>
<evidence type="ECO:0000256" key="4">
    <source>
        <dbReference type="PROSITE-ProRule" id="PRU00335"/>
    </source>
</evidence>
<evidence type="ECO:0000256" key="2">
    <source>
        <dbReference type="ARBA" id="ARBA00023125"/>
    </source>
</evidence>
<dbReference type="InterPro" id="IPR009057">
    <property type="entry name" value="Homeodomain-like_sf"/>
</dbReference>
<name>A0A5E7ENM3_PSEFL</name>
<reference evidence="6 7" key="1">
    <citation type="submission" date="2019-09" db="EMBL/GenBank/DDBJ databases">
        <authorList>
            <person name="Chandra G."/>
            <person name="Truman W A."/>
        </authorList>
    </citation>
    <scope>NUCLEOTIDE SEQUENCE [LARGE SCALE GENOMIC DNA]</scope>
    <source>
        <strain evidence="6">PS691</strain>
    </source>
</reference>
<dbReference type="InterPro" id="IPR036271">
    <property type="entry name" value="Tet_transcr_reg_TetR-rel_C_sf"/>
</dbReference>
<evidence type="ECO:0000313" key="7">
    <source>
        <dbReference type="Proteomes" id="UP000337909"/>
    </source>
</evidence>
<dbReference type="PROSITE" id="PS01081">
    <property type="entry name" value="HTH_TETR_1"/>
    <property type="match status" value="1"/>
</dbReference>
<dbReference type="PANTHER" id="PTHR30055:SF240">
    <property type="entry name" value="HTH-TYPE TRANSCRIPTIONAL REGULATOR ACRR"/>
    <property type="match status" value="1"/>
</dbReference>
<dbReference type="SUPFAM" id="SSF46689">
    <property type="entry name" value="Homeodomain-like"/>
    <property type="match status" value="1"/>
</dbReference>
<feature type="domain" description="HTH tetR-type" evidence="5">
    <location>
        <begin position="10"/>
        <end position="70"/>
    </location>
</feature>
<proteinExistence type="predicted"/>
<dbReference type="InterPro" id="IPR023772">
    <property type="entry name" value="DNA-bd_HTH_TetR-type_CS"/>
</dbReference>
<dbReference type="AlphaFoldDB" id="A0A5E7ENM3"/>
<gene>
    <name evidence="6" type="primary">srpR</name>
    <name evidence="6" type="ORF">PS691_04705</name>
</gene>
<keyword evidence="3" id="KW-0804">Transcription</keyword>
<evidence type="ECO:0000256" key="3">
    <source>
        <dbReference type="ARBA" id="ARBA00023163"/>
    </source>
</evidence>
<evidence type="ECO:0000256" key="1">
    <source>
        <dbReference type="ARBA" id="ARBA00023015"/>
    </source>
</evidence>
<dbReference type="SUPFAM" id="SSF48498">
    <property type="entry name" value="Tetracyclin repressor-like, C-terminal domain"/>
    <property type="match status" value="1"/>
</dbReference>
<evidence type="ECO:0000313" key="6">
    <source>
        <dbReference type="EMBL" id="VVO27927.1"/>
    </source>
</evidence>